<dbReference type="SUPFAM" id="SSF69318">
    <property type="entry name" value="Integrin alpha N-terminal domain"/>
    <property type="match status" value="1"/>
</dbReference>
<comment type="caution">
    <text evidence="2">The sequence shown here is derived from an EMBL/GenBank/DDBJ whole genome shotgun (WGS) entry which is preliminary data.</text>
</comment>
<protein>
    <recommendedName>
        <fullName evidence="4">VCBS repeat-containing protein</fullName>
    </recommendedName>
</protein>
<organism evidence="2 3">
    <name type="scientific">Pseudopithomyces chartarum</name>
    <dbReference type="NCBI Taxonomy" id="1892770"/>
    <lineage>
        <taxon>Eukaryota</taxon>
        <taxon>Fungi</taxon>
        <taxon>Dikarya</taxon>
        <taxon>Ascomycota</taxon>
        <taxon>Pezizomycotina</taxon>
        <taxon>Dothideomycetes</taxon>
        <taxon>Pleosporomycetidae</taxon>
        <taxon>Pleosporales</taxon>
        <taxon>Massarineae</taxon>
        <taxon>Didymosphaeriaceae</taxon>
        <taxon>Pseudopithomyces</taxon>
    </lineage>
</organism>
<evidence type="ECO:0000256" key="1">
    <source>
        <dbReference type="ARBA" id="ARBA00022729"/>
    </source>
</evidence>
<dbReference type="Proteomes" id="UP001280581">
    <property type="component" value="Unassembled WGS sequence"/>
</dbReference>
<keyword evidence="3" id="KW-1185">Reference proteome</keyword>
<dbReference type="EMBL" id="WVTA01000001">
    <property type="protein sequence ID" value="KAK3216565.1"/>
    <property type="molecule type" value="Genomic_DNA"/>
</dbReference>
<accession>A0AAN6M542</accession>
<proteinExistence type="predicted"/>
<dbReference type="AlphaFoldDB" id="A0AAN6M542"/>
<evidence type="ECO:0000313" key="2">
    <source>
        <dbReference type="EMBL" id="KAK3216565.1"/>
    </source>
</evidence>
<evidence type="ECO:0008006" key="4">
    <source>
        <dbReference type="Google" id="ProtNLM"/>
    </source>
</evidence>
<keyword evidence="1" id="KW-0732">Signal</keyword>
<sequence length="749" mass="77313">MADLNGDGKADYIILDDITGAATLYINGGQDSNANLGWIWHPRGEIASGIAPGKTIHFADIDGDGSTDYLSVDAHGAVTAYLNGGANSEANLGWLWMPAGKIASGVGPGNEIRFADIDGDGKADYLVVDKATGSVTEYLNGGPDSAANGGWVWINQGKIATGVGAAGQSIVFGAVSSRGRADYLVITPGSGAVSLWANGCDGTVGNGGNGDSGSGGGGGGVTSTFNPGGVTTVIGGSTIVISGKTTVTGGVTTTVPSGGLSLPTATAVPTVTNGRCTGRDCINGRCIGILCASIGCSGRDCINGACTGLDCIPLGCMGPNCVDGVCKGLGCVNSGCIGSDCESGGGGDGGTGHLDDSGNLDIRSMSVNSTLTERALVKREILPDGTGDWEDYYSTLKADPNTFVLDNNAETGGTLASWVRYKWGNSPQNIIVEELSGCIAVLAISNLGAFVGHFWEKNSVINPQRFPIDVIGPLQSVFDSSTDISNEYFGPQTTIVVMAGTRRGITTNGPDAIESLSQNDPAGPFRLQEVESIERLLKSLNPAAPVQRQVYLKQLDDTIRSQGAWGRAAISFNPDQRTFQGKTLPSGTAAVKLVVQGRAVDTMAWPYVQIDIWRNNHDGKTVNVAKQVAAGQVINPCNDLNQVSSTETVDLGSENVGVGRSQPFSIRDSDNLAVHTNCVFTGGPYAPDRSSGLIAGQVICDNVDKTGPTNCFRPTNNLATTCGRGPSSACGKLGENCNEYFQLVATCRY</sequence>
<evidence type="ECO:0000313" key="3">
    <source>
        <dbReference type="Proteomes" id="UP001280581"/>
    </source>
</evidence>
<dbReference type="InterPro" id="IPR028994">
    <property type="entry name" value="Integrin_alpha_N"/>
</dbReference>
<dbReference type="InterPro" id="IPR013517">
    <property type="entry name" value="FG-GAP"/>
</dbReference>
<dbReference type="Pfam" id="PF13517">
    <property type="entry name" value="FG-GAP_3"/>
    <property type="match status" value="1"/>
</dbReference>
<gene>
    <name evidence="2" type="ORF">GRF29_1g201502</name>
</gene>
<reference evidence="2 3" key="1">
    <citation type="submission" date="2021-02" db="EMBL/GenBank/DDBJ databases">
        <title>Genome assembly of Pseudopithomyces chartarum.</title>
        <authorList>
            <person name="Jauregui R."/>
            <person name="Singh J."/>
            <person name="Voisey C."/>
        </authorList>
    </citation>
    <scope>NUCLEOTIDE SEQUENCE [LARGE SCALE GENOMIC DNA]</scope>
    <source>
        <strain evidence="2 3">AGR01</strain>
    </source>
</reference>
<name>A0AAN6M542_9PLEO</name>